<evidence type="ECO:0000256" key="1">
    <source>
        <dbReference type="SAM" id="SignalP"/>
    </source>
</evidence>
<feature type="signal peptide" evidence="1">
    <location>
        <begin position="1"/>
        <end position="20"/>
    </location>
</feature>
<keyword evidence="1" id="KW-0732">Signal</keyword>
<dbReference type="EMBL" id="MCOG01000038">
    <property type="protein sequence ID" value="ORY72707.1"/>
    <property type="molecule type" value="Genomic_DNA"/>
</dbReference>
<proteinExistence type="predicted"/>
<dbReference type="AlphaFoldDB" id="A0A1Y2EMD6"/>
<comment type="caution">
    <text evidence="2">The sequence shown here is derived from an EMBL/GenBank/DDBJ whole genome shotgun (WGS) entry which is preliminary data.</text>
</comment>
<gene>
    <name evidence="2" type="ORF">LY90DRAFT_503666</name>
</gene>
<evidence type="ECO:0000313" key="3">
    <source>
        <dbReference type="Proteomes" id="UP000193920"/>
    </source>
</evidence>
<reference evidence="2 3" key="1">
    <citation type="submission" date="2016-08" db="EMBL/GenBank/DDBJ databases">
        <title>A Parts List for Fungal Cellulosomes Revealed by Comparative Genomics.</title>
        <authorList>
            <consortium name="DOE Joint Genome Institute"/>
            <person name="Haitjema C.H."/>
            <person name="Gilmore S.P."/>
            <person name="Henske J.K."/>
            <person name="Solomon K.V."/>
            <person name="De Groot R."/>
            <person name="Kuo A."/>
            <person name="Mondo S.J."/>
            <person name="Salamov A.A."/>
            <person name="Labutti K."/>
            <person name="Zhao Z."/>
            <person name="Chiniquy J."/>
            <person name="Barry K."/>
            <person name="Brewer H.M."/>
            <person name="Purvine S.O."/>
            <person name="Wright A.T."/>
            <person name="Boxma B."/>
            <person name="Van Alen T."/>
            <person name="Hackstein J.H."/>
            <person name="Baker S.E."/>
            <person name="Grigoriev I.V."/>
            <person name="O'Malley M.A."/>
        </authorList>
    </citation>
    <scope>NUCLEOTIDE SEQUENCE [LARGE SCALE GENOMIC DNA]</scope>
    <source>
        <strain evidence="2 3">G1</strain>
    </source>
</reference>
<sequence length="352" mass="41685">MKQLYYTLIYIILFCFGSNATENRKEYFFAVGFREIIYVNNIKNGELDQLHKIDIPLHEQSWDYIEFNDILLQELEKDGYYYEHIDVISIKHAGFYIGTQIEGRIFEFNPNGMHWSEYKMGIERFKEIPEDKSDWNWISLDHTGYTYVSPEILEQSLRKYIKNNHYFKPGSFHYICNNSFDFVYWCLNILNDKDNRLTKNYRLNTNYTPHEFKAKPKNNIKSIVLVHTLENIKRDELLDKLFELYPPLLKYINGISEVTTDYYIKMSNIKQDNMICIPYVGKISTPNLVTTDSEIMFDSFNKTFNAITGTKSIVHSKLNGCHPKYGKCKYAKITTKEKVIKKVVKIPKSKNN</sequence>
<feature type="chain" id="PRO_5012598591" evidence="1">
    <location>
        <begin position="21"/>
        <end position="352"/>
    </location>
</feature>
<dbReference type="Proteomes" id="UP000193920">
    <property type="component" value="Unassembled WGS sequence"/>
</dbReference>
<protein>
    <submittedName>
        <fullName evidence="2">Uncharacterized protein</fullName>
    </submittedName>
</protein>
<organism evidence="2 3">
    <name type="scientific">Neocallimastix californiae</name>
    <dbReference type="NCBI Taxonomy" id="1754190"/>
    <lineage>
        <taxon>Eukaryota</taxon>
        <taxon>Fungi</taxon>
        <taxon>Fungi incertae sedis</taxon>
        <taxon>Chytridiomycota</taxon>
        <taxon>Chytridiomycota incertae sedis</taxon>
        <taxon>Neocallimastigomycetes</taxon>
        <taxon>Neocallimastigales</taxon>
        <taxon>Neocallimastigaceae</taxon>
        <taxon>Neocallimastix</taxon>
    </lineage>
</organism>
<keyword evidence="3" id="KW-1185">Reference proteome</keyword>
<name>A0A1Y2EMD6_9FUNG</name>
<evidence type="ECO:0000313" key="2">
    <source>
        <dbReference type="EMBL" id="ORY72707.1"/>
    </source>
</evidence>
<accession>A0A1Y2EMD6</accession>